<accession>A0ABW8NLA5</accession>
<comment type="caution">
    <text evidence="1">The sequence shown here is derived from an EMBL/GenBank/DDBJ whole genome shotgun (WGS) entry which is preliminary data.</text>
</comment>
<dbReference type="EMBL" id="JBBKTX010000020">
    <property type="protein sequence ID" value="MFK4753761.1"/>
    <property type="molecule type" value="Genomic_DNA"/>
</dbReference>
<organism evidence="1 2">
    <name type="scientific">Oceanobacter antarcticus</name>
    <dbReference type="NCBI Taxonomy" id="3133425"/>
    <lineage>
        <taxon>Bacteria</taxon>
        <taxon>Pseudomonadati</taxon>
        <taxon>Pseudomonadota</taxon>
        <taxon>Gammaproteobacteria</taxon>
        <taxon>Oceanospirillales</taxon>
        <taxon>Oceanospirillaceae</taxon>
        <taxon>Oceanobacter</taxon>
    </lineage>
</organism>
<evidence type="ECO:0000313" key="2">
    <source>
        <dbReference type="Proteomes" id="UP001620597"/>
    </source>
</evidence>
<name>A0ABW8NLA5_9GAMM</name>
<sequence>MTTFSHKELVNIPKTLSQPRFATYLQHCGNDKERALVLYKWNLEVSSAFLIPLHMLEVSTRNAVVEAIEAVHTANWPWNNGFIRSLTNPQVGYSPKRDLMAVAGREPTMGKVVAELKFVFWERMFTSRHDNRLWNQHIKASFPFAPTNDTAQQIRASLYNDIFTIRELRNRIAHHEPIFSRNLQADYDNILKIVGWRDDATAAWMDGFQTVTELIRTKP</sequence>
<evidence type="ECO:0000313" key="1">
    <source>
        <dbReference type="EMBL" id="MFK4753761.1"/>
    </source>
</evidence>
<evidence type="ECO:0008006" key="3">
    <source>
        <dbReference type="Google" id="ProtNLM"/>
    </source>
</evidence>
<reference evidence="1 2" key="1">
    <citation type="submission" date="2024-03" db="EMBL/GenBank/DDBJ databases">
        <title>High-quality draft genome sequence of Oceanobacter sp. wDCs-4.</title>
        <authorList>
            <person name="Dong C."/>
        </authorList>
    </citation>
    <scope>NUCLEOTIDE SEQUENCE [LARGE SCALE GENOMIC DNA]</scope>
    <source>
        <strain evidence="2">wDCs-4</strain>
    </source>
</reference>
<dbReference type="Proteomes" id="UP001620597">
    <property type="component" value="Unassembled WGS sequence"/>
</dbReference>
<proteinExistence type="predicted"/>
<protein>
    <recommendedName>
        <fullName evidence="3">Abi-like protein</fullName>
    </recommendedName>
</protein>
<gene>
    <name evidence="1" type="ORF">WG929_15200</name>
</gene>
<keyword evidence="2" id="KW-1185">Reference proteome</keyword>